<organism evidence="4 6">
    <name type="scientific">Natrialba magadii (strain ATCC 43099 / DSM 3394 / CCM 3739 / CIP 104546 / IAM 13178 / JCM 8861 / NBRC 102185 / NCIMB 2190 / MS3)</name>
    <name type="common">Natronobacterium magadii</name>
    <dbReference type="NCBI Taxonomy" id="547559"/>
    <lineage>
        <taxon>Archaea</taxon>
        <taxon>Methanobacteriati</taxon>
        <taxon>Methanobacteriota</taxon>
        <taxon>Stenosarchaea group</taxon>
        <taxon>Halobacteria</taxon>
        <taxon>Halobacteriales</taxon>
        <taxon>Natrialbaceae</taxon>
        <taxon>Natrialba</taxon>
    </lineage>
</organism>
<dbReference type="HOGENOM" id="CLU_089876_7_1_2"/>
<dbReference type="EMBL" id="CP001932">
    <property type="protein sequence ID" value="ADD05677.1"/>
    <property type="molecule type" value="Genomic_DNA"/>
</dbReference>
<accession>D3SW16</accession>
<evidence type="ECO:0000313" key="6">
    <source>
        <dbReference type="Proteomes" id="UP000001879"/>
    </source>
</evidence>
<feature type="domain" description="Thioesterase" evidence="3">
    <location>
        <begin position="74"/>
        <end position="143"/>
    </location>
</feature>
<sequence>MTEDAPDITGDGGYDDIAQYLQSYIDEYQDFLSWIGTSVDDVGPGTMTMSIPYDQKLTNVRPAAAGDTDRRPDIHGGIAATLIDTVGGLALRTKLEDPVDASIATINLNVNYLRPATGDLTATANVIRVGGTVGVSEVTVESTTPDGETKEVATGQGSYRVFRRED</sequence>
<gene>
    <name evidence="4" type="ordered locus">Nmag_2108</name>
    <name evidence="5" type="ORF">C500_09889</name>
</gene>
<keyword evidence="6" id="KW-1185">Reference proteome</keyword>
<dbReference type="Proteomes" id="UP000001879">
    <property type="component" value="Chromosome"/>
</dbReference>
<evidence type="ECO:0000313" key="7">
    <source>
        <dbReference type="Proteomes" id="UP000011543"/>
    </source>
</evidence>
<dbReference type="RefSeq" id="WP_004267351.1">
    <property type="nucleotide sequence ID" value="NC_013922.1"/>
</dbReference>
<dbReference type="SUPFAM" id="SSF54637">
    <property type="entry name" value="Thioesterase/thiol ester dehydrase-isomerase"/>
    <property type="match status" value="1"/>
</dbReference>
<proteinExistence type="predicted"/>
<dbReference type="PANTHER" id="PTHR43240">
    <property type="entry name" value="1,4-DIHYDROXY-2-NAPHTHOYL-COA THIOESTERASE 1"/>
    <property type="match status" value="1"/>
</dbReference>
<dbReference type="KEGG" id="nmg:Nmag_2108"/>
<dbReference type="STRING" id="547559.Nmag_2108"/>
<keyword evidence="1" id="KW-0378">Hydrolase</keyword>
<dbReference type="PANTHER" id="PTHR43240:SF20">
    <property type="entry name" value="MEDIUM_LONG-CHAIN ACYL-COA THIOESTERASE YIGI"/>
    <property type="match status" value="1"/>
</dbReference>
<dbReference type="InterPro" id="IPR006683">
    <property type="entry name" value="Thioestr_dom"/>
</dbReference>
<feature type="region of interest" description="Disordered" evidence="2">
    <location>
        <begin position="144"/>
        <end position="166"/>
    </location>
</feature>
<reference evidence="6" key="1">
    <citation type="submission" date="2010-02" db="EMBL/GenBank/DDBJ databases">
        <title>Complete sequence of chromosome of Natrialba magadii ATCC 43099.</title>
        <authorList>
            <consortium name="US DOE Joint Genome Institute"/>
            <person name="Lucas S."/>
            <person name="Copeland A."/>
            <person name="Lapidus A."/>
            <person name="Cheng J.-F."/>
            <person name="Bruce D."/>
            <person name="Goodwin L."/>
            <person name="Pitluck S."/>
            <person name="Davenport K."/>
            <person name="Saunders E."/>
            <person name="Detter J.C."/>
            <person name="Han C."/>
            <person name="Tapia R."/>
            <person name="Land M."/>
            <person name="Hauser L."/>
            <person name="Kyrpides N."/>
            <person name="Mikhailova N."/>
            <person name="De Castro R.E."/>
            <person name="Maupin-Furlow J.A."/>
            <person name="Woyke T."/>
        </authorList>
    </citation>
    <scope>NUCLEOTIDE SEQUENCE [LARGE SCALE GENOMIC DNA]</scope>
    <source>
        <strain evidence="6">ATCC 43099 / DSM 3394 / CCM 3739 / CIP 104546 / IAM 13178 / JCM 8861 / NBRC 102185 / NCIMB 2190 / MS3</strain>
    </source>
</reference>
<dbReference type="eggNOG" id="arCOG00777">
    <property type="taxonomic scope" value="Archaea"/>
</dbReference>
<dbReference type="Pfam" id="PF03061">
    <property type="entry name" value="4HBT"/>
    <property type="match status" value="1"/>
</dbReference>
<dbReference type="PaxDb" id="547559-Nmag_2108"/>
<dbReference type="CDD" id="cd03443">
    <property type="entry name" value="PaaI_thioesterase"/>
    <property type="match status" value="1"/>
</dbReference>
<protein>
    <submittedName>
        <fullName evidence="4">PaaI family protein</fullName>
    </submittedName>
    <submittedName>
        <fullName evidence="5">Thioesterase superfamily protein</fullName>
    </submittedName>
</protein>
<dbReference type="GO" id="GO:0016787">
    <property type="term" value="F:hydrolase activity"/>
    <property type="evidence" value="ECO:0007669"/>
    <property type="project" value="UniProtKB-KW"/>
</dbReference>
<evidence type="ECO:0000259" key="3">
    <source>
        <dbReference type="Pfam" id="PF03061"/>
    </source>
</evidence>
<dbReference type="PATRIC" id="fig|547559.17.peg.1949"/>
<reference evidence="4" key="4">
    <citation type="submission" date="2016-09" db="EMBL/GenBank/DDBJ databases">
        <authorList>
            <person name="Pfeiffer F."/>
        </authorList>
    </citation>
    <scope>NUCLEOTIDE SEQUENCE</scope>
    <source>
        <strain evidence="4">ATCC 43099</strain>
    </source>
</reference>
<dbReference type="InterPro" id="IPR003736">
    <property type="entry name" value="PAAI_dom"/>
</dbReference>
<evidence type="ECO:0000256" key="1">
    <source>
        <dbReference type="ARBA" id="ARBA00022801"/>
    </source>
</evidence>
<dbReference type="Proteomes" id="UP000011543">
    <property type="component" value="Unassembled WGS sequence"/>
</dbReference>
<dbReference type="GeneID" id="8824951"/>
<dbReference type="AlphaFoldDB" id="D3SW16"/>
<dbReference type="Gene3D" id="3.10.129.10">
    <property type="entry name" value="Hotdog Thioesterase"/>
    <property type="match status" value="1"/>
</dbReference>
<dbReference type="EMBL" id="AOHS01000034">
    <property type="protein sequence ID" value="ELY29912.1"/>
    <property type="molecule type" value="Genomic_DNA"/>
</dbReference>
<evidence type="ECO:0000256" key="2">
    <source>
        <dbReference type="SAM" id="MobiDB-lite"/>
    </source>
</evidence>
<evidence type="ECO:0000313" key="4">
    <source>
        <dbReference type="EMBL" id="ADD05677.1"/>
    </source>
</evidence>
<evidence type="ECO:0000313" key="5">
    <source>
        <dbReference type="EMBL" id="ELY29912.1"/>
    </source>
</evidence>
<reference evidence="5 7" key="3">
    <citation type="journal article" date="2014" name="PLoS Genet.">
        <title>Phylogenetically driven sequencing of extremely halophilic archaea reveals strategies for static and dynamic osmo-response.</title>
        <authorList>
            <person name="Becker E.A."/>
            <person name="Seitzer P.M."/>
            <person name="Tritt A."/>
            <person name="Larsen D."/>
            <person name="Krusor M."/>
            <person name="Yao A.I."/>
            <person name="Wu D."/>
            <person name="Madern D."/>
            <person name="Eisen J.A."/>
            <person name="Darling A.E."/>
            <person name="Facciotti M.T."/>
        </authorList>
    </citation>
    <scope>NUCLEOTIDE SEQUENCE [LARGE SCALE GENOMIC DNA]</scope>
    <source>
        <strain evidence="7">ATCC 43099 / DSM 3394 / CCM 3739 / CIP 104546 / IAM 13178 / JCM 8861 / NBRC 102185 / NCIMB 2190 / MS3</strain>
        <strain evidence="5">MS-3</strain>
    </source>
</reference>
<dbReference type="InterPro" id="IPR029069">
    <property type="entry name" value="HotDog_dom_sf"/>
</dbReference>
<name>D3SW16_NATMM</name>
<dbReference type="NCBIfam" id="TIGR00369">
    <property type="entry name" value="unchar_dom_1"/>
    <property type="match status" value="1"/>
</dbReference>
<reference evidence="4 6" key="2">
    <citation type="journal article" date="2012" name="BMC Genomics">
        <title>A comparative genomics perspective on the genetic content of the alkaliphilic haloarchaeon Natrialba magadii ATCC 43099T.</title>
        <authorList>
            <person name="Siddaramappa S."/>
            <person name="Challacombe J.F."/>
            <person name="Decastro R.E."/>
            <person name="Pfeiffer F."/>
            <person name="Sastre D.E."/>
            <person name="Gimenez M.I."/>
            <person name="Paggi R.A."/>
            <person name="Detter J.C."/>
            <person name="Davenport K.W."/>
            <person name="Goodwin L.A."/>
            <person name="Kyrpides N."/>
            <person name="Tapia R."/>
            <person name="Pitluck S."/>
            <person name="Lucas S."/>
            <person name="Woyke T."/>
            <person name="Maupin-Furlow J.A."/>
        </authorList>
    </citation>
    <scope>NUCLEOTIDE SEQUENCE [LARGE SCALE GENOMIC DNA]</scope>
    <source>
        <strain evidence="4">ATCC 43099</strain>
        <strain evidence="6">ATCC 43099 / DSM 3394 / CCM 3739 / CIP 104546 / IAM 13178 / JCM 8861 / NBRC 102185 / NCIMB 2190 / MS3</strain>
    </source>
</reference>
<dbReference type="OrthoDB" id="202321at2157"/>